<dbReference type="Gene3D" id="3.40.50.300">
    <property type="entry name" value="P-loop containing nucleotide triphosphate hydrolases"/>
    <property type="match status" value="1"/>
</dbReference>
<dbReference type="GO" id="GO:0005524">
    <property type="term" value="F:ATP binding"/>
    <property type="evidence" value="ECO:0007669"/>
    <property type="project" value="UniProtKB-KW"/>
</dbReference>
<evidence type="ECO:0000256" key="3">
    <source>
        <dbReference type="ARBA" id="ARBA00022741"/>
    </source>
</evidence>
<dbReference type="EMBL" id="CYYK01000002">
    <property type="protein sequence ID" value="CUN65542.1"/>
    <property type="molecule type" value="Genomic_DNA"/>
</dbReference>
<dbReference type="InterPro" id="IPR027417">
    <property type="entry name" value="P-loop_NTPase"/>
</dbReference>
<dbReference type="InterPro" id="IPR005892">
    <property type="entry name" value="Gly-betaine_transp_ATP-bd"/>
</dbReference>
<evidence type="ECO:0000313" key="13">
    <source>
        <dbReference type="Proteomes" id="UP000441609"/>
    </source>
</evidence>
<evidence type="ECO:0000313" key="10">
    <source>
        <dbReference type="EMBL" id="MRY95211.1"/>
    </source>
</evidence>
<dbReference type="InterPro" id="IPR003593">
    <property type="entry name" value="AAA+_ATPase"/>
</dbReference>
<dbReference type="InterPro" id="IPR046342">
    <property type="entry name" value="CBS_dom_sf"/>
</dbReference>
<keyword evidence="6" id="KW-0129">CBS domain</keyword>
<dbReference type="Pfam" id="PF00571">
    <property type="entry name" value="CBS"/>
    <property type="match status" value="2"/>
</dbReference>
<dbReference type="FunFam" id="3.40.50.300:FF:000201">
    <property type="entry name" value="Glycine betaine/L-proline ABC transporter ATP-binding protein"/>
    <property type="match status" value="1"/>
</dbReference>
<feature type="domain" description="CBS" evidence="8">
    <location>
        <begin position="341"/>
        <end position="397"/>
    </location>
</feature>
<evidence type="ECO:0000256" key="6">
    <source>
        <dbReference type="PROSITE-ProRule" id="PRU00703"/>
    </source>
</evidence>
<evidence type="ECO:0000313" key="9">
    <source>
        <dbReference type="EMBL" id="CUN65542.1"/>
    </source>
</evidence>
<dbReference type="Proteomes" id="UP000095455">
    <property type="component" value="Unassembled WGS sequence"/>
</dbReference>
<dbReference type="Gene3D" id="3.10.580.10">
    <property type="entry name" value="CBS-domain"/>
    <property type="match status" value="1"/>
</dbReference>
<evidence type="ECO:0000259" key="7">
    <source>
        <dbReference type="PROSITE" id="PS50893"/>
    </source>
</evidence>
<accession>A0A173YN43</accession>
<dbReference type="AlphaFoldDB" id="A0A173YN43"/>
<proteinExistence type="inferred from homology"/>
<gene>
    <name evidence="9" type="primary">proV_1</name>
    <name evidence="9" type="ORF">ERS852380_00790</name>
    <name evidence="10" type="ORF">GKD67_18635</name>
    <name evidence="11" type="ORF">GKD70_18125</name>
</gene>
<evidence type="ECO:0000256" key="4">
    <source>
        <dbReference type="ARBA" id="ARBA00022840"/>
    </source>
</evidence>
<evidence type="ECO:0000256" key="1">
    <source>
        <dbReference type="ARBA" id="ARBA00005417"/>
    </source>
</evidence>
<dbReference type="Pfam" id="PF00005">
    <property type="entry name" value="ABC_tran"/>
    <property type="match status" value="1"/>
</dbReference>
<dbReference type="SMART" id="SM00116">
    <property type="entry name" value="CBS"/>
    <property type="match status" value="2"/>
</dbReference>
<feature type="domain" description="ABC transporter" evidence="7">
    <location>
        <begin position="28"/>
        <end position="264"/>
    </location>
</feature>
<organism evidence="9 12">
    <name type="scientific">Parabacteroides distasonis</name>
    <dbReference type="NCBI Taxonomy" id="823"/>
    <lineage>
        <taxon>Bacteria</taxon>
        <taxon>Pseudomonadati</taxon>
        <taxon>Bacteroidota</taxon>
        <taxon>Bacteroidia</taxon>
        <taxon>Bacteroidales</taxon>
        <taxon>Tannerellaceae</taxon>
        <taxon>Parabacteroides</taxon>
    </lineage>
</organism>
<dbReference type="PANTHER" id="PTHR43869">
    <property type="entry name" value="GLYCINE BETAINE/PROLINE BETAINE TRANSPORT SYSTEM ATP-BINDING PROTEIN PROV"/>
    <property type="match status" value="1"/>
</dbReference>
<evidence type="ECO:0000259" key="8">
    <source>
        <dbReference type="PROSITE" id="PS51371"/>
    </source>
</evidence>
<dbReference type="GO" id="GO:0016020">
    <property type="term" value="C:membrane"/>
    <property type="evidence" value="ECO:0007669"/>
    <property type="project" value="InterPro"/>
</dbReference>
<comment type="similarity">
    <text evidence="1">Belongs to the ABC transporter superfamily.</text>
</comment>
<dbReference type="SUPFAM" id="SSF52540">
    <property type="entry name" value="P-loop containing nucleoside triphosphate hydrolases"/>
    <property type="match status" value="1"/>
</dbReference>
<dbReference type="OrthoDB" id="9782239at2"/>
<evidence type="ECO:0000313" key="12">
    <source>
        <dbReference type="Proteomes" id="UP000095455"/>
    </source>
</evidence>
<dbReference type="EMBL" id="WKMY01000017">
    <property type="protein sequence ID" value="MRY95211.1"/>
    <property type="molecule type" value="Genomic_DNA"/>
</dbReference>
<keyword evidence="3" id="KW-0547">Nucleotide-binding</keyword>
<evidence type="ECO:0000313" key="14">
    <source>
        <dbReference type="Proteomes" id="UP000461276"/>
    </source>
</evidence>
<keyword evidence="2" id="KW-0813">Transport</keyword>
<dbReference type="InterPro" id="IPR051921">
    <property type="entry name" value="ABC_osmolyte_uptake_ATP-bind"/>
</dbReference>
<dbReference type="GO" id="GO:0031460">
    <property type="term" value="P:glycine betaine transport"/>
    <property type="evidence" value="ECO:0007669"/>
    <property type="project" value="InterPro"/>
</dbReference>
<dbReference type="SMART" id="SM00382">
    <property type="entry name" value="AAA"/>
    <property type="match status" value="1"/>
</dbReference>
<protein>
    <submittedName>
        <fullName evidence="10">Betaine/proline/choline family ABC transporter ATP-binding protein</fullName>
    </submittedName>
    <submittedName>
        <fullName evidence="9">Glycine betaine/L-proline transport ATP-binding protein ProV</fullName>
    </submittedName>
</protein>
<reference evidence="9 12" key="1">
    <citation type="submission" date="2015-09" db="EMBL/GenBank/DDBJ databases">
        <authorList>
            <consortium name="Pathogen Informatics"/>
        </authorList>
    </citation>
    <scope>NUCLEOTIDE SEQUENCE [LARGE SCALE GENOMIC DNA]</scope>
    <source>
        <strain evidence="9 12">2789STDY5608822</strain>
    </source>
</reference>
<comment type="caution">
    <text evidence="9">The sequence shown here is derived from an EMBL/GenBank/DDBJ whole genome shotgun (WGS) entry which is preliminary data.</text>
</comment>
<evidence type="ECO:0000256" key="2">
    <source>
        <dbReference type="ARBA" id="ARBA00022448"/>
    </source>
</evidence>
<dbReference type="GO" id="GO:0006970">
    <property type="term" value="P:response to osmotic stress"/>
    <property type="evidence" value="ECO:0007669"/>
    <property type="project" value="UniProtKB-ARBA"/>
</dbReference>
<dbReference type="NCBIfam" id="TIGR01186">
    <property type="entry name" value="proV"/>
    <property type="match status" value="1"/>
</dbReference>
<keyword evidence="4 9" id="KW-0067">ATP-binding</keyword>
<dbReference type="GO" id="GO:0006865">
    <property type="term" value="P:amino acid transport"/>
    <property type="evidence" value="ECO:0007669"/>
    <property type="project" value="UniProtKB-KW"/>
</dbReference>
<feature type="domain" description="CBS" evidence="8">
    <location>
        <begin position="279"/>
        <end position="337"/>
    </location>
</feature>
<sequence length="408" mass="45336">MTKIEIKNLSILFGPEKMRAKRMLVAGKSKQDILKETGCTVAVRNANLKIEEGELFVIMGLSGSGKSTLLRCINRLNEPSLGEVFINGKNITTSSDKELLDIRRKEMAMVFQHFGLLPHRTVLSNIAFGLELQGVPKKERDQKAVESVALVGLKGYENQKVSELSGGMQQRVGLARAIANDPEVLLMDEAFSALDPLIRVQMQDELLKLQEKMQKTIIFITHDLDEAIKLGDRIAIMKDGEVVQVGTPEEILTDPANHYVSRFTENVDRGRIVTASSIMITQPVVARIRKDGPETVLRKMKEKNLYVLPVVDGNRQFLGEVRLKDVLALRKAGNHDLSSIVMKEVPSVLENTTVEDMLPLLPEIRQALPVVNEANQLAGLVSTSSIIIEMTGKDKEEIDQIVQNAIEL</sequence>
<dbReference type="SUPFAM" id="SSF54631">
    <property type="entry name" value="CBS-domain pair"/>
    <property type="match status" value="1"/>
</dbReference>
<dbReference type="OMA" id="ERALHWI"/>
<name>A0A173YN43_PARDI</name>
<dbReference type="RefSeq" id="WP_005855275.1">
    <property type="nucleotide sequence ID" value="NZ_BQOC01000002.1"/>
</dbReference>
<dbReference type="PROSITE" id="PS51371">
    <property type="entry name" value="CBS"/>
    <property type="match status" value="2"/>
</dbReference>
<dbReference type="InterPro" id="IPR017871">
    <property type="entry name" value="ABC_transporter-like_CS"/>
</dbReference>
<evidence type="ECO:0000313" key="11">
    <source>
        <dbReference type="EMBL" id="MSB75182.1"/>
    </source>
</evidence>
<reference evidence="13 14" key="2">
    <citation type="journal article" date="2019" name="Nat. Med.">
        <title>A library of human gut bacterial isolates paired with longitudinal multiomics data enables mechanistic microbiome research.</title>
        <authorList>
            <person name="Poyet M."/>
            <person name="Groussin M."/>
            <person name="Gibbons S.M."/>
            <person name="Avila-Pacheco J."/>
            <person name="Jiang X."/>
            <person name="Kearney S.M."/>
            <person name="Perrotta A.R."/>
            <person name="Berdy B."/>
            <person name="Zhao S."/>
            <person name="Lieberman T.D."/>
            <person name="Swanson P.K."/>
            <person name="Smith M."/>
            <person name="Roesemann S."/>
            <person name="Alexander J.E."/>
            <person name="Rich S.A."/>
            <person name="Livny J."/>
            <person name="Vlamakis H."/>
            <person name="Clish C."/>
            <person name="Bullock K."/>
            <person name="Deik A."/>
            <person name="Scott J."/>
            <person name="Pierce K.A."/>
            <person name="Xavier R.J."/>
            <person name="Alm E.J."/>
        </authorList>
    </citation>
    <scope>NUCLEOTIDE SEQUENCE [LARGE SCALE GENOMIC DNA]</scope>
    <source>
        <strain evidence="11 13">BIOML-A20</strain>
        <strain evidence="10 14">BIOML-A9</strain>
    </source>
</reference>
<dbReference type="InterPro" id="IPR000644">
    <property type="entry name" value="CBS_dom"/>
</dbReference>
<dbReference type="InterPro" id="IPR003439">
    <property type="entry name" value="ABC_transporter-like_ATP-bd"/>
</dbReference>
<dbReference type="CDD" id="cd03294">
    <property type="entry name" value="ABC_Pro_Gly_Betaine"/>
    <property type="match status" value="1"/>
</dbReference>
<dbReference type="PROSITE" id="PS00211">
    <property type="entry name" value="ABC_TRANSPORTER_1"/>
    <property type="match status" value="1"/>
</dbReference>
<dbReference type="EMBL" id="WKMO01000019">
    <property type="protein sequence ID" value="MSB75182.1"/>
    <property type="molecule type" value="Genomic_DNA"/>
</dbReference>
<dbReference type="PROSITE" id="PS50893">
    <property type="entry name" value="ABC_TRANSPORTER_2"/>
    <property type="match status" value="1"/>
</dbReference>
<dbReference type="Proteomes" id="UP000461276">
    <property type="component" value="Unassembled WGS sequence"/>
</dbReference>
<evidence type="ECO:0000256" key="5">
    <source>
        <dbReference type="ARBA" id="ARBA00022970"/>
    </source>
</evidence>
<keyword evidence="5" id="KW-0029">Amino-acid transport</keyword>
<dbReference type="Proteomes" id="UP000441609">
    <property type="component" value="Unassembled WGS sequence"/>
</dbReference>
<dbReference type="PANTHER" id="PTHR43869:SF1">
    <property type="entry name" value="GLYCINE BETAINE_PROLINE BETAINE TRANSPORT SYSTEM ATP-BINDING PROTEIN PROV"/>
    <property type="match status" value="1"/>
</dbReference>
<dbReference type="GO" id="GO:0016887">
    <property type="term" value="F:ATP hydrolysis activity"/>
    <property type="evidence" value="ECO:0007669"/>
    <property type="project" value="InterPro"/>
</dbReference>